<accession>A0A392P0A8</accession>
<dbReference type="EMBL" id="LXQA010054683">
    <property type="protein sequence ID" value="MCI04225.1"/>
    <property type="molecule type" value="Genomic_DNA"/>
</dbReference>
<keyword evidence="2" id="KW-1185">Reference proteome</keyword>
<evidence type="ECO:0000313" key="2">
    <source>
        <dbReference type="Proteomes" id="UP000265520"/>
    </source>
</evidence>
<protein>
    <submittedName>
        <fullName evidence="1">Plastid developmental protein DAG</fullName>
    </submittedName>
</protein>
<dbReference type="Proteomes" id="UP000265520">
    <property type="component" value="Unassembled WGS sequence"/>
</dbReference>
<dbReference type="AlphaFoldDB" id="A0A392P0A8"/>
<evidence type="ECO:0000313" key="1">
    <source>
        <dbReference type="EMBL" id="MCI04225.1"/>
    </source>
</evidence>
<sequence>MATQFFRRVFPKTQTLTAIYSRSLSTISFLRPLSAAVITSPRILLPPSFHSRATKEPSPNAIFLKLRNGCDYKPRLLIMKSTYIDRFIALFRGEPTKDEIMDSYVKKLAKLVGR</sequence>
<reference evidence="1 2" key="1">
    <citation type="journal article" date="2018" name="Front. Plant Sci.">
        <title>Red Clover (Trifolium pratense) and Zigzag Clover (T. medium) - A Picture of Genomic Similarities and Differences.</title>
        <authorList>
            <person name="Dluhosova J."/>
            <person name="Istvanek J."/>
            <person name="Nedelnik J."/>
            <person name="Repkova J."/>
        </authorList>
    </citation>
    <scope>NUCLEOTIDE SEQUENCE [LARGE SCALE GENOMIC DNA]</scope>
    <source>
        <strain evidence="2">cv. 10/8</strain>
        <tissue evidence="1">Leaf</tissue>
    </source>
</reference>
<comment type="caution">
    <text evidence="1">The sequence shown here is derived from an EMBL/GenBank/DDBJ whole genome shotgun (WGS) entry which is preliminary data.</text>
</comment>
<name>A0A392P0A8_9FABA</name>
<organism evidence="1 2">
    <name type="scientific">Trifolium medium</name>
    <dbReference type="NCBI Taxonomy" id="97028"/>
    <lineage>
        <taxon>Eukaryota</taxon>
        <taxon>Viridiplantae</taxon>
        <taxon>Streptophyta</taxon>
        <taxon>Embryophyta</taxon>
        <taxon>Tracheophyta</taxon>
        <taxon>Spermatophyta</taxon>
        <taxon>Magnoliopsida</taxon>
        <taxon>eudicotyledons</taxon>
        <taxon>Gunneridae</taxon>
        <taxon>Pentapetalae</taxon>
        <taxon>rosids</taxon>
        <taxon>fabids</taxon>
        <taxon>Fabales</taxon>
        <taxon>Fabaceae</taxon>
        <taxon>Papilionoideae</taxon>
        <taxon>50 kb inversion clade</taxon>
        <taxon>NPAAA clade</taxon>
        <taxon>Hologalegina</taxon>
        <taxon>IRL clade</taxon>
        <taxon>Trifolieae</taxon>
        <taxon>Trifolium</taxon>
    </lineage>
</organism>
<proteinExistence type="predicted"/>